<proteinExistence type="inferred from homology"/>
<dbReference type="FunFam" id="3.40.50.1000:FF:000022">
    <property type="entry name" value="Phosphoglycolate phosphatase"/>
    <property type="match status" value="1"/>
</dbReference>
<evidence type="ECO:0000313" key="12">
    <source>
        <dbReference type="Proteomes" id="UP000190683"/>
    </source>
</evidence>
<dbReference type="STRING" id="573983.B0681_05885"/>
<evidence type="ECO:0000256" key="4">
    <source>
        <dbReference type="ARBA" id="ARBA00006171"/>
    </source>
</evidence>
<dbReference type="NCBIfam" id="TIGR01509">
    <property type="entry name" value="HAD-SF-IA-v3"/>
    <property type="match status" value="1"/>
</dbReference>
<dbReference type="InterPro" id="IPR037512">
    <property type="entry name" value="PGPase_prok"/>
</dbReference>
<keyword evidence="12" id="KW-1185">Reference proteome</keyword>
<comment type="cofactor">
    <cofactor evidence="2 10">
        <name>Mg(2+)</name>
        <dbReference type="ChEBI" id="CHEBI:18420"/>
    </cofactor>
</comment>
<dbReference type="EMBL" id="MUYV01000006">
    <property type="protein sequence ID" value="OOS24984.1"/>
    <property type="molecule type" value="Genomic_DNA"/>
</dbReference>
<dbReference type="CDD" id="cd16417">
    <property type="entry name" value="HAD_PGPase"/>
    <property type="match status" value="1"/>
</dbReference>
<comment type="similarity">
    <text evidence="4 10">Belongs to the HAD-like hydrolase superfamily. CbbY/CbbZ/Gph/YieH family.</text>
</comment>
<protein>
    <recommendedName>
        <fullName evidence="5 10">Phosphoglycolate phosphatase</fullName>
        <shortName evidence="10">PGP</shortName>
        <shortName evidence="10">PGPase</shortName>
        <ecNumber evidence="5 10">3.1.3.18</ecNumber>
    </recommendedName>
</protein>
<sequence>MTTTQKKNTTQKTLVIFDLDGTLIDSAPDLAAAINRMYAKLSLPDMPIETIKSWVGNGSLKLVERALAAHGIEANKLDEAHEIFLGEYAACSTDATVAYDGVSLGIAQLQAAGFQLAICTNKPARYLPEILAHFGWQTAFDVVLGGDALALKKPDPAPLLHICEKLGVAPDAAIMVGDSKNDILAGQAAGMMTLALRYGYNYGEPIDQMHPDAAFDDFDALTDYLLMMAPIKA</sequence>
<dbReference type="NCBIfam" id="TIGR01549">
    <property type="entry name" value="HAD-SF-IA-v1"/>
    <property type="match status" value="1"/>
</dbReference>
<dbReference type="UniPathway" id="UPA00865">
    <property type="reaction ID" value="UER00834"/>
</dbReference>
<evidence type="ECO:0000256" key="3">
    <source>
        <dbReference type="ARBA" id="ARBA00004818"/>
    </source>
</evidence>
<dbReference type="GO" id="GO:0005975">
    <property type="term" value="P:carbohydrate metabolic process"/>
    <property type="evidence" value="ECO:0007669"/>
    <property type="project" value="InterPro"/>
</dbReference>
<dbReference type="SFLD" id="SFLDG01129">
    <property type="entry name" value="C1.5:_HAD__Beta-PGM__Phosphata"/>
    <property type="match status" value="1"/>
</dbReference>
<feature type="binding site" evidence="10">
    <location>
        <position position="178"/>
    </location>
    <ligand>
        <name>Mg(2+)</name>
        <dbReference type="ChEBI" id="CHEBI:18420"/>
    </ligand>
</feature>
<keyword evidence="7 10" id="KW-0378">Hydrolase</keyword>
<dbReference type="InterPro" id="IPR006439">
    <property type="entry name" value="HAD-SF_hydro_IA"/>
</dbReference>
<dbReference type="InterPro" id="IPR023198">
    <property type="entry name" value="PGP-like_dom2"/>
</dbReference>
<organism evidence="11 12">
    <name type="scientific">Moraxella porci DSM 25326</name>
    <dbReference type="NCBI Taxonomy" id="573983"/>
    <lineage>
        <taxon>Bacteria</taxon>
        <taxon>Pseudomonadati</taxon>
        <taxon>Pseudomonadota</taxon>
        <taxon>Gammaproteobacteria</taxon>
        <taxon>Moraxellales</taxon>
        <taxon>Moraxellaceae</taxon>
        <taxon>Moraxella</taxon>
    </lineage>
</organism>
<comment type="function">
    <text evidence="10">Specifically catalyzes the dephosphorylation of 2-phosphoglycolate. Is involved in the dissimilation of the intracellular 2-phosphoglycolate formed during the DNA repair of 3'-phosphoglycolate ends, a major class of DNA lesions induced by oxidative stress.</text>
</comment>
<dbReference type="InterPro" id="IPR036412">
    <property type="entry name" value="HAD-like_sf"/>
</dbReference>
<evidence type="ECO:0000313" key="11">
    <source>
        <dbReference type="EMBL" id="OOS24984.1"/>
    </source>
</evidence>
<dbReference type="Gene3D" id="1.10.150.240">
    <property type="entry name" value="Putative phosphatase, domain 2"/>
    <property type="match status" value="1"/>
</dbReference>
<dbReference type="NCBIfam" id="NF009695">
    <property type="entry name" value="PRK13222.1-2"/>
    <property type="match status" value="1"/>
</dbReference>
<accession>A0A1T0CRP6</accession>
<dbReference type="GO" id="GO:0006281">
    <property type="term" value="P:DNA repair"/>
    <property type="evidence" value="ECO:0007669"/>
    <property type="project" value="TreeGrafter"/>
</dbReference>
<evidence type="ECO:0000256" key="2">
    <source>
        <dbReference type="ARBA" id="ARBA00001946"/>
    </source>
</evidence>
<dbReference type="Pfam" id="PF13419">
    <property type="entry name" value="HAD_2"/>
    <property type="match status" value="1"/>
</dbReference>
<name>A0A1T0CRP6_9GAMM</name>
<reference evidence="11 12" key="1">
    <citation type="submission" date="2017-02" db="EMBL/GenBank/DDBJ databases">
        <title>Draft genome sequence of Moraxella porci CCUG 54912T type strain.</title>
        <authorList>
            <person name="Salva-Serra F."/>
            <person name="Engstrom-Jakobsson H."/>
            <person name="Thorell K."/>
            <person name="Jaen-Luchoro D."/>
            <person name="Gonzales-Siles L."/>
            <person name="Karlsson R."/>
            <person name="Yazdan S."/>
            <person name="Boulund F."/>
            <person name="Johnning A."/>
            <person name="Engstrand L."/>
            <person name="Kristiansson E."/>
            <person name="Moore E."/>
        </authorList>
    </citation>
    <scope>NUCLEOTIDE SEQUENCE [LARGE SCALE GENOMIC DNA]</scope>
    <source>
        <strain evidence="11 12">CCUG 54912</strain>
    </source>
</reference>
<dbReference type="SUPFAM" id="SSF56784">
    <property type="entry name" value="HAD-like"/>
    <property type="match status" value="1"/>
</dbReference>
<dbReference type="GO" id="GO:0046295">
    <property type="term" value="P:glycolate biosynthetic process"/>
    <property type="evidence" value="ECO:0007669"/>
    <property type="project" value="UniProtKB-UniRule"/>
</dbReference>
<dbReference type="PANTHER" id="PTHR43434">
    <property type="entry name" value="PHOSPHOGLYCOLATE PHOSPHATASE"/>
    <property type="match status" value="1"/>
</dbReference>
<dbReference type="AlphaFoldDB" id="A0A1T0CRP6"/>
<dbReference type="NCBIfam" id="TIGR01449">
    <property type="entry name" value="PGP_bact"/>
    <property type="match status" value="1"/>
</dbReference>
<dbReference type="InterPro" id="IPR041492">
    <property type="entry name" value="HAD_2"/>
</dbReference>
<feature type="binding site" evidence="10">
    <location>
        <position position="20"/>
    </location>
    <ligand>
        <name>Mg(2+)</name>
        <dbReference type="ChEBI" id="CHEBI:18420"/>
    </ligand>
</feature>
<keyword evidence="8 10" id="KW-0460">Magnesium</keyword>
<evidence type="ECO:0000256" key="6">
    <source>
        <dbReference type="ARBA" id="ARBA00022723"/>
    </source>
</evidence>
<dbReference type="GO" id="GO:0008967">
    <property type="term" value="F:phosphoglycolate phosphatase activity"/>
    <property type="evidence" value="ECO:0007669"/>
    <property type="project" value="UniProtKB-UniRule"/>
</dbReference>
<evidence type="ECO:0000256" key="8">
    <source>
        <dbReference type="ARBA" id="ARBA00022842"/>
    </source>
</evidence>
<evidence type="ECO:0000256" key="9">
    <source>
        <dbReference type="ARBA" id="ARBA00023277"/>
    </source>
</evidence>
<dbReference type="SFLD" id="SFLDS00003">
    <property type="entry name" value="Haloacid_Dehalogenase"/>
    <property type="match status" value="1"/>
</dbReference>
<comment type="caution">
    <text evidence="11">The sequence shown here is derived from an EMBL/GenBank/DDBJ whole genome shotgun (WGS) entry which is preliminary data.</text>
</comment>
<gene>
    <name evidence="11" type="ORF">B0681_05885</name>
</gene>
<dbReference type="PANTHER" id="PTHR43434:SF1">
    <property type="entry name" value="PHOSPHOGLYCOLATE PHOSPHATASE"/>
    <property type="match status" value="1"/>
</dbReference>
<dbReference type="GO" id="GO:0005829">
    <property type="term" value="C:cytosol"/>
    <property type="evidence" value="ECO:0007669"/>
    <property type="project" value="TreeGrafter"/>
</dbReference>
<comment type="catalytic activity">
    <reaction evidence="1 10">
        <text>2-phosphoglycolate + H2O = glycolate + phosphate</text>
        <dbReference type="Rhea" id="RHEA:14369"/>
        <dbReference type="ChEBI" id="CHEBI:15377"/>
        <dbReference type="ChEBI" id="CHEBI:29805"/>
        <dbReference type="ChEBI" id="CHEBI:43474"/>
        <dbReference type="ChEBI" id="CHEBI:58033"/>
        <dbReference type="EC" id="3.1.3.18"/>
    </reaction>
</comment>
<dbReference type="HAMAP" id="MF_00495">
    <property type="entry name" value="GPH_hydrolase_bact"/>
    <property type="match status" value="1"/>
</dbReference>
<keyword evidence="9 10" id="KW-0119">Carbohydrate metabolism</keyword>
<feature type="active site" description="Nucleophile" evidence="10">
    <location>
        <position position="18"/>
    </location>
</feature>
<dbReference type="EC" id="3.1.3.18" evidence="5 10"/>
<keyword evidence="6 10" id="KW-0479">Metal-binding</keyword>
<comment type="pathway">
    <text evidence="3 10">Organic acid metabolism; glycolate biosynthesis; glycolate from 2-phosphoglycolate: step 1/1.</text>
</comment>
<evidence type="ECO:0000256" key="7">
    <source>
        <dbReference type="ARBA" id="ARBA00022801"/>
    </source>
</evidence>
<evidence type="ECO:0000256" key="10">
    <source>
        <dbReference type="HAMAP-Rule" id="MF_00495"/>
    </source>
</evidence>
<evidence type="ECO:0000256" key="5">
    <source>
        <dbReference type="ARBA" id="ARBA00013078"/>
    </source>
</evidence>
<dbReference type="Gene3D" id="3.40.50.1000">
    <property type="entry name" value="HAD superfamily/HAD-like"/>
    <property type="match status" value="1"/>
</dbReference>
<evidence type="ECO:0000256" key="1">
    <source>
        <dbReference type="ARBA" id="ARBA00000830"/>
    </source>
</evidence>
<dbReference type="GO" id="GO:0046872">
    <property type="term" value="F:metal ion binding"/>
    <property type="evidence" value="ECO:0007669"/>
    <property type="project" value="UniProtKB-KW"/>
</dbReference>
<dbReference type="RefSeq" id="WP_078317821.1">
    <property type="nucleotide sequence ID" value="NZ_MUYV01000006.1"/>
</dbReference>
<dbReference type="Proteomes" id="UP000190683">
    <property type="component" value="Unassembled WGS sequence"/>
</dbReference>
<dbReference type="PRINTS" id="PR00413">
    <property type="entry name" value="HADHALOGNASE"/>
</dbReference>
<dbReference type="InterPro" id="IPR023214">
    <property type="entry name" value="HAD_sf"/>
</dbReference>
<dbReference type="InterPro" id="IPR050155">
    <property type="entry name" value="HAD-like_hydrolase_sf"/>
</dbReference>
<feature type="binding site" evidence="10">
    <location>
        <position position="18"/>
    </location>
    <ligand>
        <name>Mg(2+)</name>
        <dbReference type="ChEBI" id="CHEBI:18420"/>
    </ligand>
</feature>
<dbReference type="SFLD" id="SFLDG01135">
    <property type="entry name" value="C1.5.6:_HAD__Beta-PGM__Phospha"/>
    <property type="match status" value="1"/>
</dbReference>